<comment type="caution">
    <text evidence="1">The sequence shown here is derived from an EMBL/GenBank/DDBJ whole genome shotgun (WGS) entry which is preliminary data.</text>
</comment>
<protein>
    <submittedName>
        <fullName evidence="1">DUF4913 domain-containing protein</fullName>
    </submittedName>
</protein>
<name>A0ABS0WXZ6_9ACTN</name>
<proteinExistence type="predicted"/>
<sequence>MTTDRAQLIDEEQRAPLAFSSLPAFVSDYLALIIQRRMDDGSHLWCPSWWAHPEAIARLAAMWRAFEYLRSDPAIGLSNWWLHHADPHLAVLLSPTGPFHACAQGHRSDAERLPLDRMPAGLMDDPVFTVLVGDPFAM</sequence>
<dbReference type="EMBL" id="JAEKOZ010000001">
    <property type="protein sequence ID" value="MBJ3805807.1"/>
    <property type="molecule type" value="Genomic_DNA"/>
</dbReference>
<dbReference type="RefSeq" id="WP_190118431.1">
    <property type="nucleotide sequence ID" value="NZ_BMVR01000011.1"/>
</dbReference>
<organism evidence="1 2">
    <name type="scientific">Streptomyces flavofungini</name>
    <dbReference type="NCBI Taxonomy" id="68200"/>
    <lineage>
        <taxon>Bacteria</taxon>
        <taxon>Bacillati</taxon>
        <taxon>Actinomycetota</taxon>
        <taxon>Actinomycetes</taxon>
        <taxon>Kitasatosporales</taxon>
        <taxon>Streptomycetaceae</taxon>
        <taxon>Streptomyces</taxon>
    </lineage>
</organism>
<dbReference type="Pfam" id="PF16259">
    <property type="entry name" value="DUF4913"/>
    <property type="match status" value="1"/>
</dbReference>
<dbReference type="Proteomes" id="UP000634780">
    <property type="component" value="Unassembled WGS sequence"/>
</dbReference>
<dbReference type="InterPro" id="IPR032584">
    <property type="entry name" value="DUF4913"/>
</dbReference>
<evidence type="ECO:0000313" key="1">
    <source>
        <dbReference type="EMBL" id="MBJ3805807.1"/>
    </source>
</evidence>
<accession>A0ABS0WXZ6</accession>
<reference evidence="1 2" key="1">
    <citation type="submission" date="2020-12" db="EMBL/GenBank/DDBJ databases">
        <title>Streptomyces typhae sp. nov., a novel endophytic actinomycete isolated from the root of cattail pollen (Typha angustifolia L.).</title>
        <authorList>
            <person name="Peng C."/>
            <person name="Liu C."/>
        </authorList>
    </citation>
    <scope>NUCLEOTIDE SEQUENCE [LARGE SCALE GENOMIC DNA]</scope>
    <source>
        <strain evidence="1 2">JCM 4753</strain>
    </source>
</reference>
<keyword evidence="2" id="KW-1185">Reference proteome</keyword>
<gene>
    <name evidence="1" type="ORF">JGB26_01485</name>
</gene>
<evidence type="ECO:0000313" key="2">
    <source>
        <dbReference type="Proteomes" id="UP000634780"/>
    </source>
</evidence>